<gene>
    <name evidence="7" type="ORF">C9374_012882</name>
</gene>
<feature type="compositionally biased region" description="Pro residues" evidence="5">
    <location>
        <begin position="330"/>
        <end position="339"/>
    </location>
</feature>
<evidence type="ECO:0000259" key="6">
    <source>
        <dbReference type="PROSITE" id="PS50048"/>
    </source>
</evidence>
<dbReference type="InterPro" id="IPR036864">
    <property type="entry name" value="Zn2-C6_fun-type_DNA-bd_sf"/>
</dbReference>
<dbReference type="PANTHER" id="PTHR31069">
    <property type="entry name" value="OLEATE-ACTIVATED TRANSCRIPTION FACTOR 1-RELATED"/>
    <property type="match status" value="1"/>
</dbReference>
<dbReference type="GeneID" id="68105336"/>
<accession>A0AA88GFD5</accession>
<dbReference type="CDD" id="cd00067">
    <property type="entry name" value="GAL4"/>
    <property type="match status" value="2"/>
</dbReference>
<dbReference type="PROSITE" id="PS50048">
    <property type="entry name" value="ZN2_CY6_FUNGAL_2"/>
    <property type="match status" value="1"/>
</dbReference>
<feature type="domain" description="Zn(2)-C6 fungal-type" evidence="6">
    <location>
        <begin position="364"/>
        <end position="394"/>
    </location>
</feature>
<dbReference type="InterPro" id="IPR001138">
    <property type="entry name" value="Zn2Cys6_DnaBD"/>
</dbReference>
<dbReference type="AlphaFoldDB" id="A0AA88GFD5"/>
<evidence type="ECO:0000256" key="1">
    <source>
        <dbReference type="ARBA" id="ARBA00023015"/>
    </source>
</evidence>
<keyword evidence="8" id="KW-1185">Reference proteome</keyword>
<feature type="compositionally biased region" description="Pro residues" evidence="5">
    <location>
        <begin position="300"/>
        <end position="309"/>
    </location>
</feature>
<dbReference type="GO" id="GO:0008270">
    <property type="term" value="F:zinc ion binding"/>
    <property type="evidence" value="ECO:0007669"/>
    <property type="project" value="InterPro"/>
</dbReference>
<keyword evidence="4" id="KW-0539">Nucleus</keyword>
<organism evidence="7 8">
    <name type="scientific">Naegleria lovaniensis</name>
    <name type="common">Amoeba</name>
    <dbReference type="NCBI Taxonomy" id="51637"/>
    <lineage>
        <taxon>Eukaryota</taxon>
        <taxon>Discoba</taxon>
        <taxon>Heterolobosea</taxon>
        <taxon>Tetramitia</taxon>
        <taxon>Eutetramitia</taxon>
        <taxon>Vahlkampfiidae</taxon>
        <taxon>Naegleria</taxon>
    </lineage>
</organism>
<dbReference type="InterPro" id="IPR050675">
    <property type="entry name" value="OAF3"/>
</dbReference>
<evidence type="ECO:0000256" key="5">
    <source>
        <dbReference type="SAM" id="MobiDB-lite"/>
    </source>
</evidence>
<keyword evidence="2" id="KW-0238">DNA-binding</keyword>
<evidence type="ECO:0000256" key="2">
    <source>
        <dbReference type="ARBA" id="ARBA00023125"/>
    </source>
</evidence>
<dbReference type="GO" id="GO:0000981">
    <property type="term" value="F:DNA-binding transcription factor activity, RNA polymerase II-specific"/>
    <property type="evidence" value="ECO:0007669"/>
    <property type="project" value="InterPro"/>
</dbReference>
<evidence type="ECO:0000256" key="4">
    <source>
        <dbReference type="ARBA" id="ARBA00023242"/>
    </source>
</evidence>
<dbReference type="EMBL" id="PYSW02000061">
    <property type="protein sequence ID" value="KAG2373036.1"/>
    <property type="molecule type" value="Genomic_DNA"/>
</dbReference>
<dbReference type="Gene3D" id="4.10.240.10">
    <property type="entry name" value="Zn(2)-C6 fungal-type DNA-binding domain"/>
    <property type="match status" value="1"/>
</dbReference>
<feature type="region of interest" description="Disordered" evidence="5">
    <location>
        <begin position="259"/>
        <end position="349"/>
    </location>
</feature>
<reference evidence="7 8" key="1">
    <citation type="journal article" date="2018" name="BMC Genomics">
        <title>The genome of Naegleria lovaniensis, the basis for a comparative approach to unravel pathogenicity factors of the human pathogenic amoeba N. fowleri.</title>
        <authorList>
            <person name="Liechti N."/>
            <person name="Schurch N."/>
            <person name="Bruggmann R."/>
            <person name="Wittwer M."/>
        </authorList>
    </citation>
    <scope>NUCLEOTIDE SEQUENCE [LARGE SCALE GENOMIC DNA]</scope>
    <source>
        <strain evidence="7 8">ATCC 30569</strain>
    </source>
</reference>
<feature type="compositionally biased region" description="Polar residues" evidence="5">
    <location>
        <begin position="316"/>
        <end position="325"/>
    </location>
</feature>
<feature type="region of interest" description="Disordered" evidence="5">
    <location>
        <begin position="212"/>
        <end position="238"/>
    </location>
</feature>
<evidence type="ECO:0000313" key="7">
    <source>
        <dbReference type="EMBL" id="KAG2373036.1"/>
    </source>
</evidence>
<dbReference type="SUPFAM" id="SSF57701">
    <property type="entry name" value="Zn2/Cys6 DNA-binding domain"/>
    <property type="match status" value="1"/>
</dbReference>
<dbReference type="RefSeq" id="XP_044542210.1">
    <property type="nucleotide sequence ID" value="XM_044688697.1"/>
</dbReference>
<sequence length="1159" mass="133396">MSGEAFGLFSSAMKEKKSSKSKSRASSFANVMLEIEPLIKVQPADDGTLSDFINEFKQADELPQGLSSKTKAFHVFEPEYYINRVKGIESEMVDAIRRRMVPDAKRKITQHVNTYNVLSCDKLEWKVLIAKLEKSAAPESKKVLSYRVRDRGLEAGSTRKGKKYEVSWQNNSPNTFLPVLDNDRCAHDKKRCSKDEPKCSRCMHMKSECVYPEQKTPKRSQKKNSNSSIPISLPVIYGPESAPMSQDIDEYMDILDDVFGDDDQSEPTTLISPPFPTLPNPLDNASGASQSEPTTLISPPTLPPFPTLPNPLDNASGASQSEPTTLISPPALPPFPTLPNPLDNASGASEQEFSPIPVFSKITACLNCRTAKKKCEREGDKCERCKENNLECRLFENPLVAGMKAVKADTRLTSDEKFSDHYNNTIEKRGSVYYPQDMKVLHESFWTNNNIREIELDACFKVYIPLFLQQFMEMSLDDLIMKYMQFNKNGKMLLQRILEAVPHSQISSARLHENCREPIKYSVNDTLDGVLSSGMSFRDYGNFQKKVDEKLKVLVSKSSLEKRSSALNKILEKEQLGWGLKFDKTEVRIGHETVEIHYGTLTQPKVFIQKYVEYLVNNNLIENSVTIDWVGDGRPIKGANTHILFRLISANANNQDYMNNETVFIADMSEKYILKVPKQDKMWRFMQELYAINHVIVDNRRIDLRHILNPDMGFIHKFVTFTDEAVQEIREIFSLTQLNVLLHSCQENDIVTIQQVSTFNTNPCPEIIGQHYKFPVSEYIPNNANELFEVFQVQDDTKKKDIISKLRKSNSESKGLIRCGCCYVNGFTMKASKKYPELSCFHWIRRDRHFENPIGFFVDDWCICSAHALVQSCQIMVERSLGQNQELRLWFSTLFSSTSPIKALTNISGVLSNLETISDMELAKQLTQKIKSLDEWSPFECKFNEDENCEEELDADDEKYENFSFKRFLYRQAAQIAYSAPIWVPEFLKKYKELFEPVHNEGTLKQLENEEMEEDEPSDKEVSAFELEDLWDKFIRRLLVVHGPKEYWDRVFESNEKEKVLSTLYSFTKAFNNLFPSGPGCDYHHIENHSWDFYERLRVSLEMIKQVGSEIQNKIDRKEISKRSCNETLSSNVEILFRSKAKRFLFKTKQLSTHTFRDD</sequence>
<keyword evidence="1" id="KW-0805">Transcription regulation</keyword>
<dbReference type="SMART" id="SM00066">
    <property type="entry name" value="GAL4"/>
    <property type="match status" value="2"/>
</dbReference>
<evidence type="ECO:0000256" key="3">
    <source>
        <dbReference type="ARBA" id="ARBA00023163"/>
    </source>
</evidence>
<dbReference type="GO" id="GO:0003677">
    <property type="term" value="F:DNA binding"/>
    <property type="evidence" value="ECO:0007669"/>
    <property type="project" value="UniProtKB-KW"/>
</dbReference>
<dbReference type="Pfam" id="PF00172">
    <property type="entry name" value="Zn_clus"/>
    <property type="match status" value="1"/>
</dbReference>
<evidence type="ECO:0000313" key="8">
    <source>
        <dbReference type="Proteomes" id="UP000816034"/>
    </source>
</evidence>
<proteinExistence type="predicted"/>
<keyword evidence="3" id="KW-0804">Transcription</keyword>
<name>A0AA88GFD5_NAELO</name>
<dbReference type="PROSITE" id="PS00463">
    <property type="entry name" value="ZN2_CY6_FUNGAL_1"/>
    <property type="match status" value="1"/>
</dbReference>
<dbReference type="PANTHER" id="PTHR31069:SF32">
    <property type="entry name" value="ARGININE METABOLISM REGULATION PROTEIN II"/>
    <property type="match status" value="1"/>
</dbReference>
<dbReference type="Proteomes" id="UP000816034">
    <property type="component" value="Unassembled WGS sequence"/>
</dbReference>
<comment type="caution">
    <text evidence="7">The sequence shown here is derived from an EMBL/GenBank/DDBJ whole genome shotgun (WGS) entry which is preliminary data.</text>
</comment>
<protein>
    <recommendedName>
        <fullName evidence="6">Zn(2)-C6 fungal-type domain-containing protein</fullName>
    </recommendedName>
</protein>